<evidence type="ECO:0000313" key="12">
    <source>
        <dbReference type="EMBL" id="MCK8624454.1"/>
    </source>
</evidence>
<comment type="caution">
    <text evidence="12">The sequence shown here is derived from an EMBL/GenBank/DDBJ whole genome shotgun (WGS) entry which is preliminary data.</text>
</comment>
<comment type="subunit">
    <text evidence="4">Monomer.</text>
</comment>
<evidence type="ECO:0000256" key="7">
    <source>
        <dbReference type="ARBA" id="ARBA00022723"/>
    </source>
</evidence>
<evidence type="ECO:0000256" key="9">
    <source>
        <dbReference type="ARBA" id="ARBA00022801"/>
    </source>
</evidence>
<organism evidence="12 13">
    <name type="scientific">Apilactobacillus xinyiensis</name>
    <dbReference type="NCBI Taxonomy" id="2841032"/>
    <lineage>
        <taxon>Bacteria</taxon>
        <taxon>Bacillati</taxon>
        <taxon>Bacillota</taxon>
        <taxon>Bacilli</taxon>
        <taxon>Lactobacillales</taxon>
        <taxon>Lactobacillaceae</taxon>
        <taxon>Apilactobacillus</taxon>
    </lineage>
</organism>
<dbReference type="InterPro" id="IPR009027">
    <property type="entry name" value="Ribosomal_bL9/RNase_H1_N"/>
</dbReference>
<keyword evidence="9" id="KW-0378">Hydrolase</keyword>
<gene>
    <name evidence="12" type="ORF">LNP07_02890</name>
</gene>
<dbReference type="PANTHER" id="PTHR10642:SF26">
    <property type="entry name" value="RIBONUCLEASE H1"/>
    <property type="match status" value="1"/>
</dbReference>
<sequence length="269" mass="30445">MASKKFYAVKNGRKKGIFSTWSETEKQVKGFSGAIYKSFKTLAEAEDFIGRKKVSSSSKTSRTLNKNKDYEFVVYTDGGSRNNGNVAGQHVKADDKAAWAYLILHKQYKYSDSAGEFGATNNRMEIMALINALTFLQTRNYTKSSIQCVLDSKYVLDSITKGWLNGWKRRGWKKSNGAEIKNLALFKQLDVLLGEFSHIDFTWTKGHANNEGNNFVDSLLNQTMDNMKLNVSKPVLNKKNNVKDESRNLNDSSSVKSIKENLRKLGLYK</sequence>
<dbReference type="Gene3D" id="3.30.420.10">
    <property type="entry name" value="Ribonuclease H-like superfamily/Ribonuclease H"/>
    <property type="match status" value="1"/>
</dbReference>
<comment type="similarity">
    <text evidence="3">Belongs to the RNase H family.</text>
</comment>
<name>A0ABT0I0U1_9LACO</name>
<dbReference type="InterPro" id="IPR012337">
    <property type="entry name" value="RNaseH-like_sf"/>
</dbReference>
<keyword evidence="10" id="KW-0460">Magnesium</keyword>
<dbReference type="InterPro" id="IPR011320">
    <property type="entry name" value="RNase_H1_N"/>
</dbReference>
<protein>
    <recommendedName>
        <fullName evidence="5">ribonuclease H</fullName>
        <ecNumber evidence="5">3.1.26.4</ecNumber>
    </recommendedName>
</protein>
<evidence type="ECO:0000259" key="11">
    <source>
        <dbReference type="PROSITE" id="PS50879"/>
    </source>
</evidence>
<evidence type="ECO:0000256" key="3">
    <source>
        <dbReference type="ARBA" id="ARBA00005300"/>
    </source>
</evidence>
<proteinExistence type="inferred from homology"/>
<keyword evidence="7" id="KW-0479">Metal-binding</keyword>
<keyword evidence="6" id="KW-0540">Nuclease</keyword>
<evidence type="ECO:0000256" key="4">
    <source>
        <dbReference type="ARBA" id="ARBA00011245"/>
    </source>
</evidence>
<comment type="cofactor">
    <cofactor evidence="2">
        <name>Mg(2+)</name>
        <dbReference type="ChEBI" id="CHEBI:18420"/>
    </cofactor>
</comment>
<dbReference type="InterPro" id="IPR022892">
    <property type="entry name" value="RNaseHI"/>
</dbReference>
<evidence type="ECO:0000313" key="13">
    <source>
        <dbReference type="Proteomes" id="UP001522905"/>
    </source>
</evidence>
<dbReference type="RefSeq" id="WP_248601561.1">
    <property type="nucleotide sequence ID" value="NZ_BPLL01000011.1"/>
</dbReference>
<comment type="catalytic activity">
    <reaction evidence="1">
        <text>Endonucleolytic cleavage to 5'-phosphomonoester.</text>
        <dbReference type="EC" id="3.1.26.4"/>
    </reaction>
</comment>
<dbReference type="PANTHER" id="PTHR10642">
    <property type="entry name" value="RIBONUCLEASE H1"/>
    <property type="match status" value="1"/>
</dbReference>
<evidence type="ECO:0000256" key="8">
    <source>
        <dbReference type="ARBA" id="ARBA00022759"/>
    </source>
</evidence>
<evidence type="ECO:0000256" key="5">
    <source>
        <dbReference type="ARBA" id="ARBA00012180"/>
    </source>
</evidence>
<dbReference type="Pfam" id="PF00075">
    <property type="entry name" value="RNase_H"/>
    <property type="match status" value="1"/>
</dbReference>
<dbReference type="SUPFAM" id="SSF53098">
    <property type="entry name" value="Ribonuclease H-like"/>
    <property type="match status" value="1"/>
</dbReference>
<accession>A0ABT0I0U1</accession>
<keyword evidence="8" id="KW-0255">Endonuclease</keyword>
<evidence type="ECO:0000256" key="6">
    <source>
        <dbReference type="ARBA" id="ARBA00022722"/>
    </source>
</evidence>
<feature type="domain" description="RNase H type-1" evidence="11">
    <location>
        <begin position="68"/>
        <end position="225"/>
    </location>
</feature>
<dbReference type="PROSITE" id="PS50879">
    <property type="entry name" value="RNASE_H_1"/>
    <property type="match status" value="1"/>
</dbReference>
<keyword evidence="13" id="KW-1185">Reference proteome</keyword>
<dbReference type="InterPro" id="IPR036397">
    <property type="entry name" value="RNaseH_sf"/>
</dbReference>
<dbReference type="EC" id="3.1.26.4" evidence="5"/>
<dbReference type="CDD" id="cd09278">
    <property type="entry name" value="RNase_HI_prokaryote_like"/>
    <property type="match status" value="1"/>
</dbReference>
<dbReference type="InterPro" id="IPR050092">
    <property type="entry name" value="RNase_H"/>
</dbReference>
<reference evidence="12 13" key="1">
    <citation type="submission" date="2021-11" db="EMBL/GenBank/DDBJ databases">
        <title>Comparative genomics of bee honey and flower isolates.</title>
        <authorList>
            <person name="Bechtner J.D."/>
            <person name="Gallus M.K."/>
            <person name="Ehrmann M."/>
        </authorList>
    </citation>
    <scope>NUCLEOTIDE SEQUENCE [LARGE SCALE GENOMIC DNA]</scope>
    <source>
        <strain evidence="12 13">M161</strain>
    </source>
</reference>
<dbReference type="InterPro" id="IPR017067">
    <property type="entry name" value="RNase_H1_euk"/>
</dbReference>
<dbReference type="InterPro" id="IPR002156">
    <property type="entry name" value="RNaseH_domain"/>
</dbReference>
<evidence type="ECO:0000256" key="1">
    <source>
        <dbReference type="ARBA" id="ARBA00000077"/>
    </source>
</evidence>
<dbReference type="InterPro" id="IPR037056">
    <property type="entry name" value="RNase_H1_N_sf"/>
</dbReference>
<dbReference type="Gene3D" id="3.40.970.10">
    <property type="entry name" value="Ribonuclease H1, N-terminal domain"/>
    <property type="match status" value="1"/>
</dbReference>
<dbReference type="SUPFAM" id="SSF55658">
    <property type="entry name" value="L9 N-domain-like"/>
    <property type="match status" value="1"/>
</dbReference>
<dbReference type="Pfam" id="PF01693">
    <property type="entry name" value="Cauli_VI"/>
    <property type="match status" value="1"/>
</dbReference>
<dbReference type="EMBL" id="JAJIAO010000002">
    <property type="protein sequence ID" value="MCK8624454.1"/>
    <property type="molecule type" value="Genomic_DNA"/>
</dbReference>
<evidence type="ECO:0000256" key="10">
    <source>
        <dbReference type="ARBA" id="ARBA00022842"/>
    </source>
</evidence>
<evidence type="ECO:0000256" key="2">
    <source>
        <dbReference type="ARBA" id="ARBA00001946"/>
    </source>
</evidence>
<dbReference type="PIRSF" id="PIRSF036852">
    <property type="entry name" value="Ribonuclease_H1_euk"/>
    <property type="match status" value="1"/>
</dbReference>
<dbReference type="Proteomes" id="UP001522905">
    <property type="component" value="Unassembled WGS sequence"/>
</dbReference>